<protein>
    <submittedName>
        <fullName evidence="1">Uncharacterized protein</fullName>
    </submittedName>
</protein>
<name>A0AAW1SYW7_9CHLO</name>
<evidence type="ECO:0000313" key="2">
    <source>
        <dbReference type="Proteomes" id="UP001485043"/>
    </source>
</evidence>
<dbReference type="EMBL" id="JALJOV010000752">
    <property type="protein sequence ID" value="KAK9861479.1"/>
    <property type="molecule type" value="Genomic_DNA"/>
</dbReference>
<gene>
    <name evidence="1" type="ORF">WJX84_008340</name>
</gene>
<accession>A0AAW1SYW7</accession>
<evidence type="ECO:0000313" key="1">
    <source>
        <dbReference type="EMBL" id="KAK9861479.1"/>
    </source>
</evidence>
<dbReference type="Proteomes" id="UP001485043">
    <property type="component" value="Unassembled WGS sequence"/>
</dbReference>
<organism evidence="1 2">
    <name type="scientific">Apatococcus fuscideae</name>
    <dbReference type="NCBI Taxonomy" id="2026836"/>
    <lineage>
        <taxon>Eukaryota</taxon>
        <taxon>Viridiplantae</taxon>
        <taxon>Chlorophyta</taxon>
        <taxon>core chlorophytes</taxon>
        <taxon>Trebouxiophyceae</taxon>
        <taxon>Chlorellales</taxon>
        <taxon>Chlorellaceae</taxon>
        <taxon>Apatococcus</taxon>
    </lineage>
</organism>
<comment type="caution">
    <text evidence="1">The sequence shown here is derived from an EMBL/GenBank/DDBJ whole genome shotgun (WGS) entry which is preliminary data.</text>
</comment>
<reference evidence="1 2" key="1">
    <citation type="journal article" date="2024" name="Nat. Commun.">
        <title>Phylogenomics reveals the evolutionary origins of lichenization in chlorophyte algae.</title>
        <authorList>
            <person name="Puginier C."/>
            <person name="Libourel C."/>
            <person name="Otte J."/>
            <person name="Skaloud P."/>
            <person name="Haon M."/>
            <person name="Grisel S."/>
            <person name="Petersen M."/>
            <person name="Berrin J.G."/>
            <person name="Delaux P.M."/>
            <person name="Dal Grande F."/>
            <person name="Keller J."/>
        </authorList>
    </citation>
    <scope>NUCLEOTIDE SEQUENCE [LARGE SCALE GENOMIC DNA]</scope>
    <source>
        <strain evidence="1 2">SAG 2523</strain>
    </source>
</reference>
<sequence>MEFPKNSGSIILELATSIHTCHLLHREPKLIMHAAASQDMAPLLHPSSSLWQDPSHPFRCLLALLARAQGPCEGAFSAFGRSGLAPGIAPLGHHPQPLPCQQ</sequence>
<keyword evidence="2" id="KW-1185">Reference proteome</keyword>
<proteinExistence type="predicted"/>
<dbReference type="AlphaFoldDB" id="A0AAW1SYW7"/>